<organism evidence="9 10">
    <name type="scientific">Bombyx mandarina</name>
    <name type="common">Wild silk moth</name>
    <name type="synonym">Wild silkworm</name>
    <dbReference type="NCBI Taxonomy" id="7092"/>
    <lineage>
        <taxon>Eukaryota</taxon>
        <taxon>Metazoa</taxon>
        <taxon>Ecdysozoa</taxon>
        <taxon>Arthropoda</taxon>
        <taxon>Hexapoda</taxon>
        <taxon>Insecta</taxon>
        <taxon>Pterygota</taxon>
        <taxon>Neoptera</taxon>
        <taxon>Endopterygota</taxon>
        <taxon>Lepidoptera</taxon>
        <taxon>Glossata</taxon>
        <taxon>Ditrysia</taxon>
        <taxon>Bombycoidea</taxon>
        <taxon>Bombycidae</taxon>
        <taxon>Bombycinae</taxon>
        <taxon>Bombyx</taxon>
    </lineage>
</organism>
<dbReference type="PANTHER" id="PTHR16140:SF0">
    <property type="entry name" value="NON-STRUCTURAL MAINTENANCE OF CHROMOSOMES ELEMENT 4"/>
    <property type="match status" value="1"/>
</dbReference>
<dbReference type="GO" id="GO:0005634">
    <property type="term" value="C:nucleus"/>
    <property type="evidence" value="ECO:0007669"/>
    <property type="project" value="UniProtKB-SubCell"/>
</dbReference>
<dbReference type="Proteomes" id="UP000504629">
    <property type="component" value="Unplaced"/>
</dbReference>
<keyword evidence="3 7" id="KW-0227">DNA damage</keyword>
<evidence type="ECO:0000256" key="6">
    <source>
        <dbReference type="ARBA" id="ARBA00023242"/>
    </source>
</evidence>
<dbReference type="InterPro" id="IPR027786">
    <property type="entry name" value="Nse4/EID"/>
</dbReference>
<protein>
    <recommendedName>
        <fullName evidence="7">Non-structural maintenance of chromosomes element 4</fullName>
    </recommendedName>
</protein>
<evidence type="ECO:0000313" key="10">
    <source>
        <dbReference type="RefSeq" id="XP_028028389.1"/>
    </source>
</evidence>
<comment type="function">
    <text evidence="7">Component of the SMC5-SMC6 complex, that promotes sister chromatid alignment after DNA damage and facilitates double-stranded DNA breaks (DSBs) repair via homologous recombination between sister chromatids.</text>
</comment>
<name>A0A6J2JIW6_BOMMA</name>
<evidence type="ECO:0000256" key="4">
    <source>
        <dbReference type="ARBA" id="ARBA00023172"/>
    </source>
</evidence>
<keyword evidence="6 7" id="KW-0539">Nucleus</keyword>
<dbReference type="InterPro" id="IPR014854">
    <property type="entry name" value="Nse4_C"/>
</dbReference>
<accession>A0A6J2JIW6</accession>
<comment type="subcellular location">
    <subcellularLocation>
        <location evidence="1 7">Nucleus</location>
    </subcellularLocation>
</comment>
<feature type="domain" description="Non-structural maintenance of chromosome element 4 C-terminal" evidence="8">
    <location>
        <begin position="191"/>
        <end position="276"/>
    </location>
</feature>
<keyword evidence="9" id="KW-1185">Reference proteome</keyword>
<evidence type="ECO:0000256" key="2">
    <source>
        <dbReference type="ARBA" id="ARBA00008997"/>
    </source>
</evidence>
<dbReference type="GeneID" id="114241676"/>
<dbReference type="GO" id="GO:0006281">
    <property type="term" value="P:DNA repair"/>
    <property type="evidence" value="ECO:0007669"/>
    <property type="project" value="UniProtKB-UniRule"/>
</dbReference>
<dbReference type="KEGG" id="bman:114241676"/>
<evidence type="ECO:0000256" key="7">
    <source>
        <dbReference type="RuleBase" id="RU365071"/>
    </source>
</evidence>
<reference evidence="10" key="1">
    <citation type="submission" date="2025-08" db="UniProtKB">
        <authorList>
            <consortium name="RefSeq"/>
        </authorList>
    </citation>
    <scope>IDENTIFICATION</scope>
    <source>
        <tissue evidence="10">Silk gland</tissue>
    </source>
</reference>
<keyword evidence="4 7" id="KW-0233">DNA recombination</keyword>
<keyword evidence="5 7" id="KW-0234">DNA repair</keyword>
<dbReference type="OrthoDB" id="361242at2759"/>
<evidence type="ECO:0000256" key="3">
    <source>
        <dbReference type="ARBA" id="ARBA00022763"/>
    </source>
</evidence>
<dbReference type="PANTHER" id="PTHR16140">
    <property type="entry name" value="NON-STRUCTURAL MAINTENANCE OF CHROMOSOMES ELEMENT 4"/>
    <property type="match status" value="1"/>
</dbReference>
<evidence type="ECO:0000313" key="9">
    <source>
        <dbReference type="Proteomes" id="UP000504629"/>
    </source>
</evidence>
<evidence type="ECO:0000256" key="1">
    <source>
        <dbReference type="ARBA" id="ARBA00004123"/>
    </source>
</evidence>
<comment type="similarity">
    <text evidence="2 7">Belongs to the NSE4 family.</text>
</comment>
<dbReference type="RefSeq" id="XP_028028389.1">
    <property type="nucleotide sequence ID" value="XM_028172588.1"/>
</dbReference>
<dbReference type="AlphaFoldDB" id="A0A6J2JIW6"/>
<sequence length="281" mass="31998">MSTAELNSSQRKSKYISMYETVTALEDQNASNQECLDVTHKVVKEAKQLVQEGGVDHRSKHPGEGLLDARVLHASSNLAKMCLETVDVNMHLYDKNQLAQHIKNKPDFWDFTYPLEVPAVSYLYGAGTLQVSLPSSTRSSQSRSRVVVQHAQMRVPKNVDKVEQIENGPELVSRVDHFIKKQYKLNGRRPLSYYSVVLDPDSFSKTVENIYYVSFLVHDGLVAVELDETYGLPFISPREAPRDNDGALHDNQMIMSIDMKMWKELIEVFQISKPLMVIKRL</sequence>
<evidence type="ECO:0000256" key="5">
    <source>
        <dbReference type="ARBA" id="ARBA00023204"/>
    </source>
</evidence>
<evidence type="ECO:0000259" key="8">
    <source>
        <dbReference type="Pfam" id="PF08743"/>
    </source>
</evidence>
<proteinExistence type="inferred from homology"/>
<comment type="subunit">
    <text evidence="7">Component of the SMC5-SMC6 complex.</text>
</comment>
<dbReference type="GO" id="GO:0030915">
    <property type="term" value="C:Smc5-Smc6 complex"/>
    <property type="evidence" value="ECO:0007669"/>
    <property type="project" value="UniProtKB-UniRule"/>
</dbReference>
<gene>
    <name evidence="10" type="primary">LOC114241676</name>
</gene>
<dbReference type="GO" id="GO:0006310">
    <property type="term" value="P:DNA recombination"/>
    <property type="evidence" value="ECO:0007669"/>
    <property type="project" value="UniProtKB-UniRule"/>
</dbReference>
<dbReference type="Pfam" id="PF08743">
    <property type="entry name" value="Nse4_C"/>
    <property type="match status" value="1"/>
</dbReference>